<evidence type="ECO:0000313" key="4">
    <source>
        <dbReference type="EMBL" id="BFF92854.1"/>
    </source>
</evidence>
<dbReference type="GO" id="GO:0005524">
    <property type="term" value="F:ATP binding"/>
    <property type="evidence" value="ECO:0007669"/>
    <property type="project" value="UniProtKB-KW"/>
</dbReference>
<evidence type="ECO:0000256" key="3">
    <source>
        <dbReference type="SAM" id="MobiDB-lite"/>
    </source>
</evidence>
<protein>
    <submittedName>
        <fullName evidence="4">Kinesin heavy chain</fullName>
    </submittedName>
</protein>
<keyword evidence="1" id="KW-0547">Nucleotide-binding</keyword>
<keyword evidence="2" id="KW-0067">ATP-binding</keyword>
<proteinExistence type="predicted"/>
<dbReference type="InterPro" id="IPR036961">
    <property type="entry name" value="Kinesin_motor_dom_sf"/>
</dbReference>
<keyword evidence="5" id="KW-1185">Reference proteome</keyword>
<feature type="region of interest" description="Disordered" evidence="3">
    <location>
        <begin position="416"/>
        <end position="442"/>
    </location>
</feature>
<organism evidence="4 5">
    <name type="scientific">Drosophila madeirensis</name>
    <name type="common">Fruit fly</name>
    <dbReference type="NCBI Taxonomy" id="30013"/>
    <lineage>
        <taxon>Eukaryota</taxon>
        <taxon>Metazoa</taxon>
        <taxon>Ecdysozoa</taxon>
        <taxon>Arthropoda</taxon>
        <taxon>Hexapoda</taxon>
        <taxon>Insecta</taxon>
        <taxon>Pterygota</taxon>
        <taxon>Neoptera</taxon>
        <taxon>Endopterygota</taxon>
        <taxon>Diptera</taxon>
        <taxon>Brachycera</taxon>
        <taxon>Muscomorpha</taxon>
        <taxon>Ephydroidea</taxon>
        <taxon>Drosophilidae</taxon>
        <taxon>Drosophila</taxon>
        <taxon>Sophophora</taxon>
    </lineage>
</organism>
<evidence type="ECO:0000256" key="2">
    <source>
        <dbReference type="ARBA" id="ARBA00022840"/>
    </source>
</evidence>
<dbReference type="SUPFAM" id="SSF52540">
    <property type="entry name" value="P-loop containing nucleoside triphosphate hydrolases"/>
    <property type="match status" value="1"/>
</dbReference>
<evidence type="ECO:0000256" key="1">
    <source>
        <dbReference type="ARBA" id="ARBA00022741"/>
    </source>
</evidence>
<gene>
    <name evidence="4" type="ORF">DMAD_10824</name>
</gene>
<sequence length="442" mass="51565">MVKVYLFRKLPALSQMQRDVWQEAVSEVVEPVLGGRTSTIINYGERMDYGSDDLDVMARSFGDLFRHVYTLELTMEVNISIRHVELNGELPESTGDMEGQDHRPSKQHFVATSGDVYAYIERVMRRLPQSRVLFTLNVRQTNINQSRKVYGKLQFIHFRSDAADSSTSMGALLKLFKALSRSPKSHMRYHNINLTRLLEEVLDSADSTVVINYTEAPVWNTALRAPHSTPESSSVDVWKVRYRQMHTKYQSLKDKVLSMELWSSTEQKLQLYELMDSLESDSEEYNEHSSSDTTLETLQVCPVSTQQLLQIRREAELTVDELQALQSRVELLAIKNQRQHLELLKRDEMVRQLHGELIRANAELLQQKLSFQQKLEQYTERFNQLWREQSEMLQSRELQRKQQLSEMLDSYCQEMQSARQRQLAQKERELQAAQRPPPPPQL</sequence>
<dbReference type="Proteomes" id="UP001500889">
    <property type="component" value="Chromosome O"/>
</dbReference>
<evidence type="ECO:0000313" key="5">
    <source>
        <dbReference type="Proteomes" id="UP001500889"/>
    </source>
</evidence>
<dbReference type="InterPro" id="IPR027417">
    <property type="entry name" value="P-loop_NTPase"/>
</dbReference>
<name>A0AAU9FAY3_DROMD</name>
<reference evidence="4 5" key="1">
    <citation type="submission" date="2024-02" db="EMBL/GenBank/DDBJ databases">
        <title>A chromosome-level genome assembly of Drosophila madeirensis, a fruit fly species endemic to Madeira island.</title>
        <authorList>
            <person name="Tomihara K."/>
            <person name="Llopart A."/>
            <person name="Yamamoto D."/>
        </authorList>
    </citation>
    <scope>NUCLEOTIDE SEQUENCE [LARGE SCALE GENOMIC DNA]</scope>
    <source>
        <strain evidence="4 5">RF1</strain>
    </source>
</reference>
<dbReference type="AlphaFoldDB" id="A0AAU9FAY3"/>
<dbReference type="Gene3D" id="3.40.850.10">
    <property type="entry name" value="Kinesin motor domain"/>
    <property type="match status" value="1"/>
</dbReference>
<accession>A0AAU9FAY3</accession>
<dbReference type="EMBL" id="AP029263">
    <property type="protein sequence ID" value="BFF92854.1"/>
    <property type="molecule type" value="Genomic_DNA"/>
</dbReference>